<proteinExistence type="predicted"/>
<protein>
    <submittedName>
        <fullName evidence="2">MAE_28990/MAE_18760 family HEPN-like nuclease</fullName>
    </submittedName>
</protein>
<dbReference type="InterPro" id="IPR040788">
    <property type="entry name" value="HEPN_MAE_28990"/>
</dbReference>
<evidence type="ECO:0000313" key="3">
    <source>
        <dbReference type="Proteomes" id="UP001317259"/>
    </source>
</evidence>
<feature type="domain" description="MAE-28990/MAE-18760-like HEPN" evidence="1">
    <location>
        <begin position="7"/>
        <end position="207"/>
    </location>
</feature>
<sequence>MAEWLIDELDRDLAARRRELIDLRLLVSAADGSRGMMIARTCQVMAYAHWEGFSKHALRRYLDHLVKMRVKLGDLKYELQALALMGHMKEAVAAERSVTGSASLLRTLDCRGTELFSVDAGEVIRVGNMTSENLRTLLECVALPYLADYSIRENFIDSVVCGRRHRIAHGEWQPIATSEARSVIGDVLKLCTTLNDQVQTAALYKQYLA</sequence>
<dbReference type="RefSeq" id="WP_242383289.1">
    <property type="nucleotide sequence ID" value="NZ_JAKRKC020000003.1"/>
</dbReference>
<name>A0ABT0GCQ6_9ACTN</name>
<dbReference type="EMBL" id="JAKRKC020000003">
    <property type="protein sequence ID" value="MCK2221908.1"/>
    <property type="molecule type" value="Genomic_DNA"/>
</dbReference>
<dbReference type="Pfam" id="PF18737">
    <property type="entry name" value="HEPN_MAE_28990"/>
    <property type="match status" value="1"/>
</dbReference>
<gene>
    <name evidence="2" type="ORF">MF672_050090</name>
</gene>
<organism evidence="2 3">
    <name type="scientific">Actinomadura luzonensis</name>
    <dbReference type="NCBI Taxonomy" id="2805427"/>
    <lineage>
        <taxon>Bacteria</taxon>
        <taxon>Bacillati</taxon>
        <taxon>Actinomycetota</taxon>
        <taxon>Actinomycetes</taxon>
        <taxon>Streptosporangiales</taxon>
        <taxon>Thermomonosporaceae</taxon>
        <taxon>Actinomadura</taxon>
    </lineage>
</organism>
<evidence type="ECO:0000313" key="2">
    <source>
        <dbReference type="EMBL" id="MCK2221908.1"/>
    </source>
</evidence>
<accession>A0ABT0GCQ6</accession>
<reference evidence="2 3" key="1">
    <citation type="submission" date="2022-04" db="EMBL/GenBank/DDBJ databases">
        <title>Genome draft of Actinomadura sp. ATCC 31491.</title>
        <authorList>
            <person name="Shi X."/>
            <person name="Du Y."/>
        </authorList>
    </citation>
    <scope>NUCLEOTIDE SEQUENCE [LARGE SCALE GENOMIC DNA]</scope>
    <source>
        <strain evidence="2 3">ATCC 31491</strain>
    </source>
</reference>
<keyword evidence="3" id="KW-1185">Reference proteome</keyword>
<dbReference type="Proteomes" id="UP001317259">
    <property type="component" value="Unassembled WGS sequence"/>
</dbReference>
<comment type="caution">
    <text evidence="2">The sequence shown here is derived from an EMBL/GenBank/DDBJ whole genome shotgun (WGS) entry which is preliminary data.</text>
</comment>
<evidence type="ECO:0000259" key="1">
    <source>
        <dbReference type="Pfam" id="PF18737"/>
    </source>
</evidence>